<dbReference type="Proteomes" id="UP000665561">
    <property type="component" value="Unassembled WGS sequence"/>
</dbReference>
<reference evidence="1 2" key="1">
    <citation type="submission" date="2020-01" db="EMBL/GenBank/DDBJ databases">
        <title>Paenibacillus soybeanensis sp. nov. isolated from the nodules of soybean (Glycine max(L.) Merr).</title>
        <authorList>
            <person name="Wang H."/>
        </authorList>
    </citation>
    <scope>NUCLEOTIDE SEQUENCE [LARGE SCALE GENOMIC DNA]</scope>
    <source>
        <strain evidence="1 2">T1</strain>
    </source>
</reference>
<name>A0ABW9XJL7_9BACL</name>
<gene>
    <name evidence="1" type="ORF">GT019_02865</name>
</gene>
<proteinExistence type="predicted"/>
<organism evidence="1 2">
    <name type="scientific">Paenibacillus glycinis</name>
    <dbReference type="NCBI Taxonomy" id="2697035"/>
    <lineage>
        <taxon>Bacteria</taxon>
        <taxon>Bacillati</taxon>
        <taxon>Bacillota</taxon>
        <taxon>Bacilli</taxon>
        <taxon>Bacillales</taxon>
        <taxon>Paenibacillaceae</taxon>
        <taxon>Paenibacillus</taxon>
    </lineage>
</organism>
<dbReference type="EMBL" id="JAAAMV010000001">
    <property type="protein sequence ID" value="NBD22807.1"/>
    <property type="molecule type" value="Genomic_DNA"/>
</dbReference>
<comment type="caution">
    <text evidence="1">The sequence shown here is derived from an EMBL/GenBank/DDBJ whole genome shotgun (WGS) entry which is preliminary data.</text>
</comment>
<accession>A0ABW9XJL7</accession>
<protein>
    <submittedName>
        <fullName evidence="1">Uncharacterized protein</fullName>
    </submittedName>
</protein>
<evidence type="ECO:0000313" key="1">
    <source>
        <dbReference type="EMBL" id="NBD22807.1"/>
    </source>
</evidence>
<sequence>MNGTTALHDTITLLRSVEHYCYQIAYYLLGNERDAAEASKLALLSLSVNPRFADAGTDERRRLAKSASISCAMQRAGGRFADGNDKEPIPQVVND</sequence>
<keyword evidence="2" id="KW-1185">Reference proteome</keyword>
<dbReference type="RefSeq" id="WP_161740961.1">
    <property type="nucleotide sequence ID" value="NZ_JAAAMV010000001.1"/>
</dbReference>
<evidence type="ECO:0000313" key="2">
    <source>
        <dbReference type="Proteomes" id="UP000665561"/>
    </source>
</evidence>